<evidence type="ECO:0000259" key="8">
    <source>
        <dbReference type="PROSITE" id="PS50893"/>
    </source>
</evidence>
<evidence type="ECO:0000256" key="4">
    <source>
        <dbReference type="ARBA" id="ARBA00022840"/>
    </source>
</evidence>
<evidence type="ECO:0000313" key="9">
    <source>
        <dbReference type="EMBL" id="EGP44142.1"/>
    </source>
</evidence>
<feature type="domain" description="ABC transporter" evidence="8">
    <location>
        <begin position="13"/>
        <end position="240"/>
    </location>
</feature>
<keyword evidence="5" id="KW-1133">Transmembrane helix</keyword>
<dbReference type="PROSITE" id="PS00211">
    <property type="entry name" value="ABC_TRANSPORTER_1"/>
    <property type="match status" value="1"/>
</dbReference>
<keyword evidence="2" id="KW-1003">Cell membrane</keyword>
<dbReference type="InterPro" id="IPR027417">
    <property type="entry name" value="P-loop_NTPase"/>
</dbReference>
<dbReference type="EMBL" id="AFRQ01000097">
    <property type="protein sequence ID" value="EGP44142.1"/>
    <property type="molecule type" value="Genomic_DNA"/>
</dbReference>
<comment type="similarity">
    <text evidence="7">Belongs to the ABC transporter superfamily. Macrolide exporter (TC 3.A.1.122) family.</text>
</comment>
<keyword evidence="1" id="KW-0813">Transport</keyword>
<dbReference type="SMART" id="SM00382">
    <property type="entry name" value="AAA"/>
    <property type="match status" value="1"/>
</dbReference>
<keyword evidence="5" id="KW-0812">Transmembrane</keyword>
<dbReference type="GO" id="GO:0005886">
    <property type="term" value="C:plasma membrane"/>
    <property type="evidence" value="ECO:0007669"/>
    <property type="project" value="TreeGrafter"/>
</dbReference>
<keyword evidence="4 9" id="KW-0067">ATP-binding</keyword>
<dbReference type="InterPro" id="IPR003593">
    <property type="entry name" value="AAA+_ATPase"/>
</dbReference>
<sequence>MLVESCERLLPLIQLESVYRSYSLGMGEIVALKGVNLTIGRGETCVLLGESGSGKSTLLNILGLLDMPSSGRFRFDGNEMKETTSDERAHLRNREIGFIFQSFNLLPRLSALDNVALPLAYRGIGKNEARDRAMDQLGRVGLADRARHVPADLSGGQRQRVAIARALVGGPSVVLADEPTGNLDAHTAHGVLKLLLTLNRECGVTLIVVTHDANIARFFDRRFYVDKGELSERQKSEFDV</sequence>
<dbReference type="PROSITE" id="PS50893">
    <property type="entry name" value="ABC_TRANSPORTER_2"/>
    <property type="match status" value="1"/>
</dbReference>
<dbReference type="InterPro" id="IPR003439">
    <property type="entry name" value="ABC_transporter-like_ATP-bd"/>
</dbReference>
<keyword evidence="3" id="KW-0547">Nucleotide-binding</keyword>
<dbReference type="AlphaFoldDB" id="F7T6C9"/>
<dbReference type="InterPro" id="IPR017871">
    <property type="entry name" value="ABC_transporter-like_CS"/>
</dbReference>
<dbReference type="Gene3D" id="3.40.50.300">
    <property type="entry name" value="P-loop containing nucleotide triphosphate hydrolases"/>
    <property type="match status" value="1"/>
</dbReference>
<dbReference type="PANTHER" id="PTHR24220">
    <property type="entry name" value="IMPORT ATP-BINDING PROTEIN"/>
    <property type="match status" value="1"/>
</dbReference>
<reference evidence="9 10" key="1">
    <citation type="submission" date="2011-06" db="EMBL/GenBank/DDBJ databases">
        <authorList>
            <person name="Bador J."/>
            <person name="Amoureux L."/>
            <person name="Neuwirth C."/>
        </authorList>
    </citation>
    <scope>NUCLEOTIDE SEQUENCE [LARGE SCALE GENOMIC DNA]</scope>
    <source>
        <strain evidence="9 10">AXX-A</strain>
    </source>
</reference>
<dbReference type="FunFam" id="3.40.50.300:FF:000032">
    <property type="entry name" value="Export ABC transporter ATP-binding protein"/>
    <property type="match status" value="1"/>
</dbReference>
<dbReference type="GO" id="GO:0022857">
    <property type="term" value="F:transmembrane transporter activity"/>
    <property type="evidence" value="ECO:0007669"/>
    <property type="project" value="TreeGrafter"/>
</dbReference>
<dbReference type="CDD" id="cd03255">
    <property type="entry name" value="ABC_MJ0796_LolCDE_FtsE"/>
    <property type="match status" value="1"/>
</dbReference>
<dbReference type="InterPro" id="IPR017911">
    <property type="entry name" value="MacB-like_ATP-bd"/>
</dbReference>
<protein>
    <submittedName>
        <fullName evidence="9">ABC transporter ATP-binding protein</fullName>
    </submittedName>
</protein>
<dbReference type="Proteomes" id="UP000004853">
    <property type="component" value="Unassembled WGS sequence"/>
</dbReference>
<dbReference type="HOGENOM" id="CLU_000604_1_22_4"/>
<evidence type="ECO:0000256" key="2">
    <source>
        <dbReference type="ARBA" id="ARBA00022475"/>
    </source>
</evidence>
<dbReference type="RefSeq" id="WP_006394483.1">
    <property type="nucleotide sequence ID" value="NZ_GL982453.1"/>
</dbReference>
<gene>
    <name evidence="9" type="ORF">AXXA_22555</name>
</gene>
<dbReference type="SUPFAM" id="SSF52540">
    <property type="entry name" value="P-loop containing nucleoside triphosphate hydrolases"/>
    <property type="match status" value="1"/>
</dbReference>
<comment type="caution">
    <text evidence="9">The sequence shown here is derived from an EMBL/GenBank/DDBJ whole genome shotgun (WGS) entry which is preliminary data.</text>
</comment>
<dbReference type="PATRIC" id="fig|1003200.3.peg.4472"/>
<organism evidence="9 10">
    <name type="scientific">Achromobacter insuavis AXX-A</name>
    <dbReference type="NCBI Taxonomy" id="1003200"/>
    <lineage>
        <taxon>Bacteria</taxon>
        <taxon>Pseudomonadati</taxon>
        <taxon>Pseudomonadota</taxon>
        <taxon>Betaproteobacteria</taxon>
        <taxon>Burkholderiales</taxon>
        <taxon>Alcaligenaceae</taxon>
        <taxon>Achromobacter</taxon>
    </lineage>
</organism>
<accession>F7T6C9</accession>
<proteinExistence type="inferred from homology"/>
<keyword evidence="5" id="KW-0472">Membrane</keyword>
<dbReference type="Pfam" id="PF00005">
    <property type="entry name" value="ABC_tran"/>
    <property type="match status" value="1"/>
</dbReference>
<dbReference type="GO" id="GO:0016887">
    <property type="term" value="F:ATP hydrolysis activity"/>
    <property type="evidence" value="ECO:0007669"/>
    <property type="project" value="InterPro"/>
</dbReference>
<dbReference type="PANTHER" id="PTHR24220:SF86">
    <property type="entry name" value="ABC TRANSPORTER ABCH.1"/>
    <property type="match status" value="1"/>
</dbReference>
<dbReference type="InterPro" id="IPR015854">
    <property type="entry name" value="ABC_transpr_LolD-like"/>
</dbReference>
<evidence type="ECO:0000256" key="5">
    <source>
        <dbReference type="ARBA" id="ARBA00022989"/>
    </source>
</evidence>
<dbReference type="GO" id="GO:0046677">
    <property type="term" value="P:response to antibiotic"/>
    <property type="evidence" value="ECO:0007669"/>
    <property type="project" value="UniProtKB-KW"/>
</dbReference>
<dbReference type="GO" id="GO:0098796">
    <property type="term" value="C:membrane protein complex"/>
    <property type="evidence" value="ECO:0007669"/>
    <property type="project" value="UniProtKB-ARBA"/>
</dbReference>
<evidence type="ECO:0000256" key="1">
    <source>
        <dbReference type="ARBA" id="ARBA00022448"/>
    </source>
</evidence>
<dbReference type="GO" id="GO:0005524">
    <property type="term" value="F:ATP binding"/>
    <property type="evidence" value="ECO:0007669"/>
    <property type="project" value="UniProtKB-KW"/>
</dbReference>
<dbReference type="eggNOG" id="COG1136">
    <property type="taxonomic scope" value="Bacteria"/>
</dbReference>
<evidence type="ECO:0000256" key="7">
    <source>
        <dbReference type="ARBA" id="ARBA00038388"/>
    </source>
</evidence>
<evidence type="ECO:0000256" key="6">
    <source>
        <dbReference type="ARBA" id="ARBA00023251"/>
    </source>
</evidence>
<evidence type="ECO:0000313" key="10">
    <source>
        <dbReference type="Proteomes" id="UP000004853"/>
    </source>
</evidence>
<name>F7T6C9_9BURK</name>
<keyword evidence="6" id="KW-0046">Antibiotic resistance</keyword>
<dbReference type="OrthoDB" id="9802264at2"/>
<evidence type="ECO:0000256" key="3">
    <source>
        <dbReference type="ARBA" id="ARBA00022741"/>
    </source>
</evidence>